<evidence type="ECO:0000256" key="10">
    <source>
        <dbReference type="ARBA" id="ARBA00022842"/>
    </source>
</evidence>
<keyword evidence="11 14" id="KW-1133">Transmembrane helix</keyword>
<dbReference type="GO" id="GO:0004576">
    <property type="term" value="F:oligosaccharyl transferase activity"/>
    <property type="evidence" value="ECO:0007669"/>
    <property type="project" value="InterPro"/>
</dbReference>
<dbReference type="InterPro" id="IPR048999">
    <property type="entry name" value="STT3-PglB_core"/>
</dbReference>
<dbReference type="GO" id="GO:0012505">
    <property type="term" value="C:endomembrane system"/>
    <property type="evidence" value="ECO:0007669"/>
    <property type="project" value="UniProtKB-SubCell"/>
</dbReference>
<evidence type="ECO:0000313" key="17">
    <source>
        <dbReference type="EMBL" id="KKN36420.1"/>
    </source>
</evidence>
<keyword evidence="9" id="KW-0479">Metal-binding</keyword>
<evidence type="ECO:0000256" key="1">
    <source>
        <dbReference type="ARBA" id="ARBA00001936"/>
    </source>
</evidence>
<comment type="similarity">
    <text evidence="5">Belongs to the STT3 family.</text>
</comment>
<feature type="transmembrane region" description="Helical" evidence="14">
    <location>
        <begin position="426"/>
        <end position="445"/>
    </location>
</feature>
<feature type="transmembrane region" description="Helical" evidence="14">
    <location>
        <begin position="244"/>
        <end position="262"/>
    </location>
</feature>
<protein>
    <recommendedName>
        <fullName evidence="18">Dolichyl-phosphooligosaccharide-protein glycotransferase</fullName>
    </recommendedName>
</protein>
<feature type="domain" description="STT3/PglB/AglB core" evidence="16">
    <location>
        <begin position="526"/>
        <end position="585"/>
    </location>
</feature>
<dbReference type="InterPro" id="IPR003674">
    <property type="entry name" value="Oligo_trans_STT3"/>
</dbReference>
<name>A0A0F9PXR2_9ZZZZ</name>
<evidence type="ECO:0000256" key="4">
    <source>
        <dbReference type="ARBA" id="ARBA00004922"/>
    </source>
</evidence>
<evidence type="ECO:0000256" key="12">
    <source>
        <dbReference type="ARBA" id="ARBA00023136"/>
    </source>
</evidence>
<sequence length="721" mass="81738">MVKIVSSLRNFRDRTRASISIKTSNFLLIAAIILIVTLAILLRLSPLIHGIRLIKAFDPWIQWYNAEYLSEHSFYEYFNWVDTKSWYPEGFNRGGLRPGLTFTVVAIYKIFNFFGVPVSLYDVCYFFPAFMGGLTVLVIYFLGKEILNRGTGLFAAFFLAFNPGYLQRTTAGFFDNETIGVFATLMTFLFFIKAVKSGKFVHAILGGIFLGYLSLSWGGYQFVFLIFPIICFILVLTDKFNEKILISYAGVQGTGLLIFSLYTKFDYSNLISSLEIGGIFFFTVLLLIFHIIQKKKKDHPNFYKNLLYTIKWTLIPGILILAIILWVAPQLIPFGFGARFWTILNPLFRNQIALVASVAEQMPSAWSVFYYNTLIPLLLVPLGLYFCFKRLAPADIFLIAFLILMYYFTGSMIRIILIFAPAAALMGAYGLVSILKIFGSFIGESKVGVSRKRIRQLRGTLGNSEVAVVYIIVGILCYAQVAHAALIATEQMSQVQMVPGAGAGVGGELHDWEEVLTYMRTNLKGTDVVVSWWDYGYWLTPVGNVTTVNDNATKNQTRIGLTGMALMQTSEVYSAKAFRKLGADYVLVYFGALFSGLGGDEGKWPWMIRIPNDNYEKYKQMGMEEDNWADNSVFDESEYQNDTNGLYEDKWFESTLVKLMFFGMETNPDSAQNFASRNYATEINRRVDDDGDTWKSHIPDRGLYDLKAFIPEYFSLNGLVK</sequence>
<feature type="domain" description="Oligosaccharyl transferase STT3 N-terminal" evidence="15">
    <location>
        <begin position="29"/>
        <end position="425"/>
    </location>
</feature>
<keyword evidence="8 14" id="KW-0812">Transmembrane</keyword>
<proteinExistence type="inferred from homology"/>
<feature type="transmembrane region" description="Helical" evidence="14">
    <location>
        <begin position="100"/>
        <end position="119"/>
    </location>
</feature>
<evidence type="ECO:0000256" key="6">
    <source>
        <dbReference type="ARBA" id="ARBA00022676"/>
    </source>
</evidence>
<keyword evidence="13" id="KW-0464">Manganese</keyword>
<feature type="transmembrane region" description="Helical" evidence="14">
    <location>
        <begin position="312"/>
        <end position="332"/>
    </location>
</feature>
<dbReference type="InterPro" id="IPR048307">
    <property type="entry name" value="STT3_N"/>
</dbReference>
<comment type="pathway">
    <text evidence="4">Protein modification; protein glycosylation.</text>
</comment>
<evidence type="ECO:0000256" key="7">
    <source>
        <dbReference type="ARBA" id="ARBA00022679"/>
    </source>
</evidence>
<reference evidence="17" key="1">
    <citation type="journal article" date="2015" name="Nature">
        <title>Complex archaea that bridge the gap between prokaryotes and eukaryotes.</title>
        <authorList>
            <person name="Spang A."/>
            <person name="Saw J.H."/>
            <person name="Jorgensen S.L."/>
            <person name="Zaremba-Niedzwiedzka K."/>
            <person name="Martijn J."/>
            <person name="Lind A.E."/>
            <person name="van Eijk R."/>
            <person name="Schleper C."/>
            <person name="Guy L."/>
            <person name="Ettema T.J."/>
        </authorList>
    </citation>
    <scope>NUCLEOTIDE SEQUENCE</scope>
</reference>
<dbReference type="GO" id="GO:0046872">
    <property type="term" value="F:metal ion binding"/>
    <property type="evidence" value="ECO:0007669"/>
    <property type="project" value="UniProtKB-KW"/>
</dbReference>
<accession>A0A0F9PXR2</accession>
<feature type="transmembrane region" description="Helical" evidence="14">
    <location>
        <begin position="368"/>
        <end position="388"/>
    </location>
</feature>
<feature type="transmembrane region" description="Helical" evidence="14">
    <location>
        <begin position="150"/>
        <end position="166"/>
    </location>
</feature>
<evidence type="ECO:0000256" key="2">
    <source>
        <dbReference type="ARBA" id="ARBA00001946"/>
    </source>
</evidence>
<gene>
    <name evidence="17" type="ORF">LCGC14_0773920</name>
</gene>
<evidence type="ECO:0000256" key="5">
    <source>
        <dbReference type="ARBA" id="ARBA00010810"/>
    </source>
</evidence>
<organism evidence="17">
    <name type="scientific">marine sediment metagenome</name>
    <dbReference type="NCBI Taxonomy" id="412755"/>
    <lineage>
        <taxon>unclassified sequences</taxon>
        <taxon>metagenomes</taxon>
        <taxon>ecological metagenomes</taxon>
    </lineage>
</organism>
<evidence type="ECO:0000256" key="11">
    <source>
        <dbReference type="ARBA" id="ARBA00022989"/>
    </source>
</evidence>
<evidence type="ECO:0000256" key="3">
    <source>
        <dbReference type="ARBA" id="ARBA00004127"/>
    </source>
</evidence>
<feature type="transmembrane region" description="Helical" evidence="14">
    <location>
        <begin position="178"/>
        <end position="195"/>
    </location>
</feature>
<evidence type="ECO:0000256" key="9">
    <source>
        <dbReference type="ARBA" id="ARBA00022723"/>
    </source>
</evidence>
<dbReference type="PANTHER" id="PTHR13872">
    <property type="entry name" value="DOLICHYL-DIPHOSPHOOLIGOSACCHARIDE--PROTEIN GLYCOSYLTRANSFERASE SUBUNIT"/>
    <property type="match status" value="1"/>
</dbReference>
<comment type="subcellular location">
    <subcellularLocation>
        <location evidence="3">Endomembrane system</location>
        <topology evidence="3">Multi-pass membrane protein</topology>
    </subcellularLocation>
</comment>
<dbReference type="EMBL" id="LAZR01001967">
    <property type="protein sequence ID" value="KKN36420.1"/>
    <property type="molecule type" value="Genomic_DNA"/>
</dbReference>
<evidence type="ECO:0008006" key="18">
    <source>
        <dbReference type="Google" id="ProtNLM"/>
    </source>
</evidence>
<comment type="caution">
    <text evidence="17">The sequence shown here is derived from an EMBL/GenBank/DDBJ whole genome shotgun (WGS) entry which is preliminary data.</text>
</comment>
<feature type="transmembrane region" description="Helical" evidence="14">
    <location>
        <begin position="274"/>
        <end position="292"/>
    </location>
</feature>
<dbReference type="Pfam" id="PF21436">
    <property type="entry name" value="STT3-PglB_core"/>
    <property type="match status" value="1"/>
</dbReference>
<keyword evidence="10" id="KW-0460">Magnesium</keyword>
<keyword evidence="7" id="KW-0808">Transferase</keyword>
<comment type="cofactor">
    <cofactor evidence="2">
        <name>Mg(2+)</name>
        <dbReference type="ChEBI" id="CHEBI:18420"/>
    </cofactor>
</comment>
<dbReference type="PANTHER" id="PTHR13872:SF1">
    <property type="entry name" value="DOLICHYL-DIPHOSPHOOLIGOSACCHARIDE--PROTEIN GLYCOSYLTRANSFERASE SUBUNIT STT3B"/>
    <property type="match status" value="1"/>
</dbReference>
<evidence type="ECO:0000256" key="8">
    <source>
        <dbReference type="ARBA" id="ARBA00022692"/>
    </source>
</evidence>
<feature type="transmembrane region" description="Helical" evidence="14">
    <location>
        <begin position="221"/>
        <end position="237"/>
    </location>
</feature>
<feature type="transmembrane region" description="Helical" evidence="14">
    <location>
        <begin position="466"/>
        <end position="488"/>
    </location>
</feature>
<dbReference type="Gene3D" id="3.40.50.12610">
    <property type="match status" value="1"/>
</dbReference>
<evidence type="ECO:0000259" key="16">
    <source>
        <dbReference type="Pfam" id="PF21436"/>
    </source>
</evidence>
<comment type="cofactor">
    <cofactor evidence="1">
        <name>Mn(2+)</name>
        <dbReference type="ChEBI" id="CHEBI:29035"/>
    </cofactor>
</comment>
<dbReference type="Pfam" id="PF02516">
    <property type="entry name" value="STT3"/>
    <property type="match status" value="1"/>
</dbReference>
<keyword evidence="12 14" id="KW-0472">Membrane</keyword>
<feature type="non-terminal residue" evidence="17">
    <location>
        <position position="721"/>
    </location>
</feature>
<keyword evidence="6" id="KW-0328">Glycosyltransferase</keyword>
<evidence type="ECO:0000259" key="15">
    <source>
        <dbReference type="Pfam" id="PF02516"/>
    </source>
</evidence>
<evidence type="ECO:0000256" key="14">
    <source>
        <dbReference type="SAM" id="Phobius"/>
    </source>
</evidence>
<feature type="transmembrane region" description="Helical" evidence="14">
    <location>
        <begin position="395"/>
        <end position="420"/>
    </location>
</feature>
<evidence type="ECO:0000256" key="13">
    <source>
        <dbReference type="ARBA" id="ARBA00023211"/>
    </source>
</evidence>
<dbReference type="GO" id="GO:0016020">
    <property type="term" value="C:membrane"/>
    <property type="evidence" value="ECO:0007669"/>
    <property type="project" value="InterPro"/>
</dbReference>
<feature type="transmembrane region" description="Helical" evidence="14">
    <location>
        <begin position="26"/>
        <end position="45"/>
    </location>
</feature>
<dbReference type="UniPathway" id="UPA00378"/>
<feature type="transmembrane region" description="Helical" evidence="14">
    <location>
        <begin position="125"/>
        <end position="143"/>
    </location>
</feature>
<dbReference type="AlphaFoldDB" id="A0A0F9PXR2"/>